<dbReference type="EMBL" id="CALSGD010001533">
    <property type="protein sequence ID" value="CAH7031349.1"/>
    <property type="molecule type" value="Genomic_DNA"/>
</dbReference>
<evidence type="ECO:0000313" key="2">
    <source>
        <dbReference type="EMBL" id="CAH7031349.1"/>
    </source>
</evidence>
<comment type="caution">
    <text evidence="2">The sequence shown here is derived from an EMBL/GenBank/DDBJ whole genome shotgun (WGS) entry which is preliminary data.</text>
</comment>
<organism evidence="2 3">
    <name type="scientific">Phodopus roborovskii</name>
    <name type="common">Roborovski's desert hamster</name>
    <name type="synonym">Cricetulus roborovskii</name>
    <dbReference type="NCBI Taxonomy" id="109678"/>
    <lineage>
        <taxon>Eukaryota</taxon>
        <taxon>Metazoa</taxon>
        <taxon>Chordata</taxon>
        <taxon>Craniata</taxon>
        <taxon>Vertebrata</taxon>
        <taxon>Euteleostomi</taxon>
        <taxon>Mammalia</taxon>
        <taxon>Eutheria</taxon>
        <taxon>Euarchontoglires</taxon>
        <taxon>Glires</taxon>
        <taxon>Rodentia</taxon>
        <taxon>Myomorpha</taxon>
        <taxon>Muroidea</taxon>
        <taxon>Cricetidae</taxon>
        <taxon>Cricetinae</taxon>
        <taxon>Phodopus</taxon>
    </lineage>
</organism>
<protein>
    <submittedName>
        <fullName evidence="2">Gnal protein</fullName>
    </submittedName>
</protein>
<evidence type="ECO:0000313" key="3">
    <source>
        <dbReference type="Proteomes" id="UP001152836"/>
    </source>
</evidence>
<dbReference type="Proteomes" id="UP001152836">
    <property type="component" value="Unassembled WGS sequence"/>
</dbReference>
<sequence length="156" mass="17030">MGLCYSLRPLLFGSSGDTPCAPSDPQVEEAQLSISPAPALVPVPVPAPDPAQASAPTPAGTLLRRGGGRNPAGSVELQSRRQQEQLRAAEEREAAKEARKVSRGIDRMLREQKRDLQQTHRLLLLGKCVPRAPELSVRERPCFGNCHVWTLQTECF</sequence>
<dbReference type="AlphaFoldDB" id="A0AAU9ZY90"/>
<feature type="compositionally biased region" description="Pro residues" evidence="1">
    <location>
        <begin position="39"/>
        <end position="49"/>
    </location>
</feature>
<feature type="compositionally biased region" description="Low complexity" evidence="1">
    <location>
        <begin position="50"/>
        <end position="59"/>
    </location>
</feature>
<feature type="compositionally biased region" description="Basic and acidic residues" evidence="1">
    <location>
        <begin position="78"/>
        <end position="101"/>
    </location>
</feature>
<keyword evidence="3" id="KW-1185">Reference proteome</keyword>
<feature type="region of interest" description="Disordered" evidence="1">
    <location>
        <begin position="14"/>
        <end position="101"/>
    </location>
</feature>
<accession>A0AAU9ZY90</accession>
<proteinExistence type="predicted"/>
<name>A0AAU9ZY90_PHORO</name>
<evidence type="ECO:0000256" key="1">
    <source>
        <dbReference type="SAM" id="MobiDB-lite"/>
    </source>
</evidence>
<reference evidence="2" key="1">
    <citation type="submission" date="2022-06" db="EMBL/GenBank/DDBJ databases">
        <authorList>
            <person name="Andreotti S."/>
            <person name="Wyler E."/>
        </authorList>
    </citation>
    <scope>NUCLEOTIDE SEQUENCE</scope>
</reference>
<gene>
    <name evidence="2" type="primary">Gnal</name>
    <name evidence="2" type="ORF">PHOROB_LOCUS13725</name>
</gene>